<dbReference type="STRING" id="53326.A0A016U3G6"/>
<evidence type="ECO:0000256" key="7">
    <source>
        <dbReference type="ARBA" id="ARBA00022660"/>
    </source>
</evidence>
<evidence type="ECO:0000313" key="15">
    <source>
        <dbReference type="Proteomes" id="UP000024635"/>
    </source>
</evidence>
<evidence type="ECO:0000256" key="8">
    <source>
        <dbReference type="ARBA" id="ARBA00022792"/>
    </source>
</evidence>
<protein>
    <recommendedName>
        <fullName evidence="5">NADH dehydrogenase [ubiquinone] 1 beta subcomplex subunit 7</fullName>
    </recommendedName>
</protein>
<feature type="region of interest" description="Disordered" evidence="13">
    <location>
        <begin position="1"/>
        <end position="40"/>
    </location>
</feature>
<dbReference type="EMBL" id="JARK01001394">
    <property type="protein sequence ID" value="EYC09844.1"/>
    <property type="molecule type" value="Genomic_DNA"/>
</dbReference>
<proteinExistence type="inferred from homology"/>
<dbReference type="PROSITE" id="PS51808">
    <property type="entry name" value="CHCH"/>
    <property type="match status" value="1"/>
</dbReference>
<keyword evidence="10" id="KW-0496">Mitochondrion</keyword>
<keyword evidence="12" id="KW-1015">Disulfide bond</keyword>
<comment type="similarity">
    <text evidence="4">Belongs to the complex I NDUFB7 subunit family.</text>
</comment>
<dbReference type="InterPro" id="IPR016024">
    <property type="entry name" value="ARM-type_fold"/>
</dbReference>
<comment type="caution">
    <text evidence="14">The sequence shown here is derived from an EMBL/GenBank/DDBJ whole genome shotgun (WGS) entry which is preliminary data.</text>
</comment>
<dbReference type="GO" id="GO:0005758">
    <property type="term" value="C:mitochondrial intermembrane space"/>
    <property type="evidence" value="ECO:0007669"/>
    <property type="project" value="UniProtKB-SubCell"/>
</dbReference>
<keyword evidence="11" id="KW-0472">Membrane</keyword>
<comment type="function">
    <text evidence="1">Accessory subunit of the mitochondrial membrane respiratory chain NADH dehydrogenase (Complex I), that is believed not to be involved in catalysis. Complex I functions in the transfer of electrons from NADH to the respiratory chain. The immediate electron acceptor for the enzyme is believed to be ubiquinone.</text>
</comment>
<evidence type="ECO:0000256" key="11">
    <source>
        <dbReference type="ARBA" id="ARBA00023136"/>
    </source>
</evidence>
<accession>A0A016U3G6</accession>
<gene>
    <name evidence="14" type="primary">Acey_s0058.g2851</name>
    <name evidence="14" type="ORF">Y032_0058g2851</name>
</gene>
<keyword evidence="8" id="KW-0999">Mitochondrion inner membrane</keyword>
<dbReference type="Pfam" id="PF05676">
    <property type="entry name" value="NDUF_B7"/>
    <property type="match status" value="1"/>
</dbReference>
<organism evidence="14 15">
    <name type="scientific">Ancylostoma ceylanicum</name>
    <dbReference type="NCBI Taxonomy" id="53326"/>
    <lineage>
        <taxon>Eukaryota</taxon>
        <taxon>Metazoa</taxon>
        <taxon>Ecdysozoa</taxon>
        <taxon>Nematoda</taxon>
        <taxon>Chromadorea</taxon>
        <taxon>Rhabditida</taxon>
        <taxon>Rhabditina</taxon>
        <taxon>Rhabditomorpha</taxon>
        <taxon>Strongyloidea</taxon>
        <taxon>Ancylostomatidae</taxon>
        <taxon>Ancylostomatinae</taxon>
        <taxon>Ancylostoma</taxon>
    </lineage>
</organism>
<keyword evidence="6" id="KW-0813">Transport</keyword>
<keyword evidence="9" id="KW-0249">Electron transport</keyword>
<dbReference type="Proteomes" id="UP000024635">
    <property type="component" value="Unassembled WGS sequence"/>
</dbReference>
<feature type="compositionally biased region" description="Polar residues" evidence="13">
    <location>
        <begin position="580"/>
        <end position="589"/>
    </location>
</feature>
<dbReference type="GO" id="GO:0005743">
    <property type="term" value="C:mitochondrial inner membrane"/>
    <property type="evidence" value="ECO:0007669"/>
    <property type="project" value="UniProtKB-SubCell"/>
</dbReference>
<feature type="compositionally biased region" description="Polar residues" evidence="13">
    <location>
        <begin position="1"/>
        <end position="11"/>
    </location>
</feature>
<evidence type="ECO:0000256" key="6">
    <source>
        <dbReference type="ARBA" id="ARBA00022448"/>
    </source>
</evidence>
<feature type="region of interest" description="Disordered" evidence="13">
    <location>
        <begin position="660"/>
        <end position="688"/>
    </location>
</feature>
<evidence type="ECO:0000256" key="10">
    <source>
        <dbReference type="ARBA" id="ARBA00023128"/>
    </source>
</evidence>
<evidence type="ECO:0000256" key="4">
    <source>
        <dbReference type="ARBA" id="ARBA00008006"/>
    </source>
</evidence>
<dbReference type="PANTHER" id="PTHR20900:SF0">
    <property type="entry name" value="NADH DEHYDROGENASE [UBIQUINONE] 1 BETA SUBCOMPLEX SUBUNIT 7"/>
    <property type="match status" value="1"/>
</dbReference>
<comment type="subcellular location">
    <subcellularLocation>
        <location evidence="3">Mitochondrion inner membrane</location>
        <topology evidence="3">Peripheral membrane protein</topology>
    </subcellularLocation>
    <subcellularLocation>
        <location evidence="2">Mitochondrion intermembrane space</location>
    </subcellularLocation>
</comment>
<evidence type="ECO:0000256" key="13">
    <source>
        <dbReference type="SAM" id="MobiDB-lite"/>
    </source>
</evidence>
<feature type="region of interest" description="Disordered" evidence="13">
    <location>
        <begin position="559"/>
        <end position="612"/>
    </location>
</feature>
<dbReference type="OrthoDB" id="5798326at2759"/>
<evidence type="ECO:0000256" key="1">
    <source>
        <dbReference type="ARBA" id="ARBA00003195"/>
    </source>
</evidence>
<name>A0A016U3G6_9BILA</name>
<sequence>MGTKLSVSIEGTTHPEIAPRVDRPPTFDPQAGFEKPRKPREMKVSWEEMDQYKLKPGQRDYCAHLLIPLIKCQRANAPFAGHLCDSERSAWDKCEYDDYIMRIKEFERERRLLMRKQLTSGYYQINTFLVLTRVAGKQTVIFEEMERLVEECELDCPEEKQIQILEKCLPLLRTDRDAKVRSIGFLLLTRILERCSPQCLRAAQSRLAKKLVDVKNDPTIYGGIFLRQLLVRNPQVGNLHADIIVSIIMRFIDMTVSNKDPTLRKLCIDLYSIRYGCDAQMSERLLATLLASITPRLVSQEERIGILPLKSFGMSSLREDLCNLLFDIYSSALGYAKQGQYLSRDVVLSVLEAGLNDPALQDAALGLMRTLCSNGRNAVLPLIPRMVLMLISKLDTPNSAIFDTLAHICRLYGSGSTLFRHLYVVFSAMKHPLDEQPYGPPAARLLSAIVETSAFLVKPEVLLSVQRKVCEEVIRNPHSPVYREVLASFLSCTHELVPPPVHIARTVLGCCTDSEQLQTVRALCDVITRPRMQNLARREVARRSAVRVDQPIDLHGEDLEQQVSVVSMSSSSKEPIDSAQEANGATNEIQLMDRTSGSKSETGGGGPMAEAQEEPMVCAEMHSEEPQIVGNVESRNTRSMHEEITPTPKAVAADQVVTKVENSSSNAMEPVTKKAKFSERKGSKPVEKTVLADGEASVEEILSTFCPE</sequence>
<feature type="compositionally biased region" description="Basic and acidic residues" evidence="13">
    <location>
        <begin position="676"/>
        <end position="687"/>
    </location>
</feature>
<keyword evidence="15" id="KW-1185">Reference proteome</keyword>
<feature type="compositionally biased region" description="Low complexity" evidence="13">
    <location>
        <begin position="563"/>
        <end position="572"/>
    </location>
</feature>
<dbReference type="SUPFAM" id="SSF48371">
    <property type="entry name" value="ARM repeat"/>
    <property type="match status" value="1"/>
</dbReference>
<dbReference type="InterPro" id="IPR008698">
    <property type="entry name" value="NDUB7"/>
</dbReference>
<evidence type="ECO:0000256" key="12">
    <source>
        <dbReference type="ARBA" id="ARBA00023157"/>
    </source>
</evidence>
<evidence type="ECO:0000313" key="14">
    <source>
        <dbReference type="EMBL" id="EYC09844.1"/>
    </source>
</evidence>
<dbReference type="PANTHER" id="PTHR20900">
    <property type="entry name" value="NADH:UBIQUINONE OXIDOREDUCTASE B18-LIKE SUBUNIT"/>
    <property type="match status" value="1"/>
</dbReference>
<evidence type="ECO:0000256" key="2">
    <source>
        <dbReference type="ARBA" id="ARBA00004569"/>
    </source>
</evidence>
<dbReference type="AlphaFoldDB" id="A0A016U3G6"/>
<keyword evidence="7" id="KW-0679">Respiratory chain</keyword>
<evidence type="ECO:0000256" key="9">
    <source>
        <dbReference type="ARBA" id="ARBA00022982"/>
    </source>
</evidence>
<evidence type="ECO:0000256" key="5">
    <source>
        <dbReference type="ARBA" id="ARBA00018677"/>
    </source>
</evidence>
<reference evidence="15" key="1">
    <citation type="journal article" date="2015" name="Nat. Genet.">
        <title>The genome and transcriptome of the zoonotic hookworm Ancylostoma ceylanicum identify infection-specific gene families.</title>
        <authorList>
            <person name="Schwarz E.M."/>
            <person name="Hu Y."/>
            <person name="Antoshechkin I."/>
            <person name="Miller M.M."/>
            <person name="Sternberg P.W."/>
            <person name="Aroian R.V."/>
        </authorList>
    </citation>
    <scope>NUCLEOTIDE SEQUENCE</scope>
    <source>
        <strain evidence="15">HY135</strain>
    </source>
</reference>
<evidence type="ECO:0000256" key="3">
    <source>
        <dbReference type="ARBA" id="ARBA00004637"/>
    </source>
</evidence>